<organism evidence="3 4">
    <name type="scientific">Pedobacter lusitanus</name>
    <dbReference type="NCBI Taxonomy" id="1503925"/>
    <lineage>
        <taxon>Bacteria</taxon>
        <taxon>Pseudomonadati</taxon>
        <taxon>Bacteroidota</taxon>
        <taxon>Sphingobacteriia</taxon>
        <taxon>Sphingobacteriales</taxon>
        <taxon>Sphingobacteriaceae</taxon>
        <taxon>Pedobacter</taxon>
    </lineage>
</organism>
<comment type="caution">
    <text evidence="3">The sequence shown here is derived from an EMBL/GenBank/DDBJ whole genome shotgun (WGS) entry which is preliminary data.</text>
</comment>
<evidence type="ECO:0000256" key="1">
    <source>
        <dbReference type="ARBA" id="ARBA00002333"/>
    </source>
</evidence>
<proteinExistence type="inferred from homology"/>
<dbReference type="AlphaFoldDB" id="A0A0D0EZC5"/>
<evidence type="ECO:0000313" key="3">
    <source>
        <dbReference type="EMBL" id="KIO74723.1"/>
    </source>
</evidence>
<dbReference type="STRING" id="1503925.TH53_24830"/>
<evidence type="ECO:0000313" key="4">
    <source>
        <dbReference type="Proteomes" id="UP000032049"/>
    </source>
</evidence>
<evidence type="ECO:0000256" key="2">
    <source>
        <dbReference type="ARBA" id="ARBA00008424"/>
    </source>
</evidence>
<dbReference type="OrthoDB" id="9808717at2"/>
<dbReference type="Pfam" id="PF07432">
    <property type="entry name" value="Hc1"/>
    <property type="match status" value="1"/>
</dbReference>
<accession>A0A0D0EZC5</accession>
<dbReference type="EMBL" id="JXRA01000146">
    <property type="protein sequence ID" value="KIO74723.1"/>
    <property type="molecule type" value="Genomic_DNA"/>
</dbReference>
<dbReference type="GO" id="GO:0030527">
    <property type="term" value="F:structural constituent of chromatin"/>
    <property type="evidence" value="ECO:0007669"/>
    <property type="project" value="InterPro"/>
</dbReference>
<reference evidence="3 4" key="1">
    <citation type="submission" date="2015-01" db="EMBL/GenBank/DDBJ databases">
        <title>Draft genome sequence of Pedobacter sp. NL19 isolated from sludge of an effluent treatment pond in an abandoned uranium mine.</title>
        <authorList>
            <person name="Santos T."/>
            <person name="Caetano T."/>
            <person name="Covas C."/>
            <person name="Cruz A."/>
            <person name="Mendo S."/>
        </authorList>
    </citation>
    <scope>NUCLEOTIDE SEQUENCE [LARGE SCALE GENOMIC DNA]</scope>
    <source>
        <strain evidence="3 4">NL19</strain>
    </source>
</reference>
<sequence>MEKFAKLKELIAGVEADADKFYNAGNGAAGTRVRKAMQDLKTLAQEIRTEVTEKKNSDK</sequence>
<protein>
    <submittedName>
        <fullName evidence="3">Contig146, whole genome shotgun sequence</fullName>
    </submittedName>
</protein>
<comment type="similarity">
    <text evidence="2">Belongs to the histone H1/H5 family. HCT subfamily.</text>
</comment>
<dbReference type="GO" id="GO:0003677">
    <property type="term" value="F:DNA binding"/>
    <property type="evidence" value="ECO:0007669"/>
    <property type="project" value="InterPro"/>
</dbReference>
<dbReference type="RefSeq" id="WP_041886923.1">
    <property type="nucleotide sequence ID" value="NZ_CP157278.1"/>
</dbReference>
<gene>
    <name evidence="3" type="ORF">TH53_24830</name>
</gene>
<name>A0A0D0EZC5_9SPHI</name>
<comment type="function">
    <text evidence="1">Might have a role analogous to that of eukaryotic histone proteins.</text>
</comment>
<dbReference type="Proteomes" id="UP000032049">
    <property type="component" value="Unassembled WGS sequence"/>
</dbReference>
<keyword evidence="4" id="KW-1185">Reference proteome</keyword>
<dbReference type="InterPro" id="IPR010886">
    <property type="entry name" value="Hc1"/>
</dbReference>